<dbReference type="AlphaFoldDB" id="A0A922L113"/>
<proteinExistence type="predicted"/>
<keyword evidence="3" id="KW-1185">Reference proteome</keyword>
<protein>
    <submittedName>
        <fullName evidence="2">Autophagy protein 14</fullName>
    </submittedName>
</protein>
<gene>
    <name evidence="2" type="primary">ATG14</name>
    <name evidence="2" type="ORF">DERF_013887</name>
</gene>
<dbReference type="GO" id="GO:0000423">
    <property type="term" value="P:mitophagy"/>
    <property type="evidence" value="ECO:0007669"/>
    <property type="project" value="TreeGrafter"/>
</dbReference>
<evidence type="ECO:0000256" key="1">
    <source>
        <dbReference type="SAM" id="MobiDB-lite"/>
    </source>
</evidence>
<dbReference type="GO" id="GO:0097629">
    <property type="term" value="C:extrinsic component of omegasome membrane"/>
    <property type="evidence" value="ECO:0007669"/>
    <property type="project" value="TreeGrafter"/>
</dbReference>
<dbReference type="GO" id="GO:0000045">
    <property type="term" value="P:autophagosome assembly"/>
    <property type="evidence" value="ECO:0007669"/>
    <property type="project" value="TreeGrafter"/>
</dbReference>
<dbReference type="GO" id="GO:0035032">
    <property type="term" value="C:phosphatidylinositol 3-kinase complex, class III"/>
    <property type="evidence" value="ECO:0007669"/>
    <property type="project" value="TreeGrafter"/>
</dbReference>
<dbReference type="Proteomes" id="UP000790347">
    <property type="component" value="Unassembled WGS sequence"/>
</dbReference>
<dbReference type="GO" id="GO:0016240">
    <property type="term" value="P:autophagosome membrane docking"/>
    <property type="evidence" value="ECO:0007669"/>
    <property type="project" value="TreeGrafter"/>
</dbReference>
<dbReference type="PANTHER" id="PTHR13664">
    <property type="entry name" value="BECLIN 1-ASSOCIATED AUTOPHAGY-RELATED KEY REGULATOR"/>
    <property type="match status" value="1"/>
</dbReference>
<dbReference type="GO" id="GO:0097632">
    <property type="term" value="C:extrinsic component of phagophore assembly site membrane"/>
    <property type="evidence" value="ECO:0007669"/>
    <property type="project" value="TreeGrafter"/>
</dbReference>
<feature type="region of interest" description="Disordered" evidence="1">
    <location>
        <begin position="23"/>
        <end position="42"/>
    </location>
</feature>
<dbReference type="GO" id="GO:0043495">
    <property type="term" value="F:protein-membrane adaptor activity"/>
    <property type="evidence" value="ECO:0007669"/>
    <property type="project" value="TreeGrafter"/>
</dbReference>
<evidence type="ECO:0000313" key="3">
    <source>
        <dbReference type="Proteomes" id="UP000790347"/>
    </source>
</evidence>
<dbReference type="GO" id="GO:0035014">
    <property type="term" value="F:phosphatidylinositol 3-kinase regulator activity"/>
    <property type="evidence" value="ECO:0007669"/>
    <property type="project" value="TreeGrafter"/>
</dbReference>
<sequence>MITDDDEMLPGFSRLSLGDDGHVYNSDCDDDGDGNDGNDGYDDNDEIMNVRIQETNHHHHQPYIDISNDHQFNNFLMDQQRKHHNFFVDEQFENQSENRHFKCPICLKEMRKLFCPNCIRNGDFTHSTQNFLERFADKKLKFIKLKEQQLRDCNDVQKFFENNVTKSSMTIKINEIERNIRTIREIMNEKRSIISDMKKLLNKHERERLLYHKKQIDVKNKMNRCKNNHATLSYNLNNFYRKKYSIQDELNTLIRKRLNQLTMYVFPIQENIFTTTTINNQQHFDDDDDDDDDLNIQSINCDKSEALPLLDCAINDDDDDDDDFDDNNDSVVTIKCKNDYNKKKKCESNQTRKQQIIRYKIVDSWINLDENFEAATHNNAIECLDVGDNSFRVDHRRIMSALSYLCYLTNLFALISRIHLPRKILFSELTCKRMKRDQFHRRIAQLNANIVFLCCWYRVDIRNELQPKHSIRNIKLALDVAIDAQTNSDYNHLEIRHNLFRMIHNELFMYDMVKITKKSKTFDTFPTTIDTNDNDDDSNKTTTAVADEQDFDFVENNIPDLKLDDPANNEKQPATGILAALVSSIYKRTTTI</sequence>
<organism evidence="2 3">
    <name type="scientific">Dermatophagoides farinae</name>
    <name type="common">American house dust mite</name>
    <dbReference type="NCBI Taxonomy" id="6954"/>
    <lineage>
        <taxon>Eukaryota</taxon>
        <taxon>Metazoa</taxon>
        <taxon>Ecdysozoa</taxon>
        <taxon>Arthropoda</taxon>
        <taxon>Chelicerata</taxon>
        <taxon>Arachnida</taxon>
        <taxon>Acari</taxon>
        <taxon>Acariformes</taxon>
        <taxon>Sarcoptiformes</taxon>
        <taxon>Astigmata</taxon>
        <taxon>Psoroptidia</taxon>
        <taxon>Analgoidea</taxon>
        <taxon>Pyroglyphidae</taxon>
        <taxon>Dermatophagoidinae</taxon>
        <taxon>Dermatophagoides</taxon>
    </lineage>
</organism>
<evidence type="ECO:0000313" key="2">
    <source>
        <dbReference type="EMBL" id="KAH9497957.1"/>
    </source>
</evidence>
<dbReference type="PANTHER" id="PTHR13664:SF0">
    <property type="entry name" value="BECLIN 1-ASSOCIATED AUTOPHAGY-RELATED KEY REGULATOR"/>
    <property type="match status" value="1"/>
</dbReference>
<dbReference type="EMBL" id="ASGP02000007">
    <property type="protein sequence ID" value="KAH9497957.1"/>
    <property type="molecule type" value="Genomic_DNA"/>
</dbReference>
<dbReference type="GO" id="GO:0005776">
    <property type="term" value="C:autophagosome"/>
    <property type="evidence" value="ECO:0007669"/>
    <property type="project" value="TreeGrafter"/>
</dbReference>
<name>A0A922L113_DERFA</name>
<feature type="compositionally biased region" description="Acidic residues" evidence="1">
    <location>
        <begin position="27"/>
        <end position="42"/>
    </location>
</feature>
<accession>A0A922L113</accession>
<dbReference type="GO" id="GO:0009267">
    <property type="term" value="P:cellular response to starvation"/>
    <property type="evidence" value="ECO:0007669"/>
    <property type="project" value="TreeGrafter"/>
</dbReference>
<reference evidence="2" key="2">
    <citation type="journal article" date="2022" name="Res Sq">
        <title>Comparative Genomics Reveals Insights into the Divergent Evolution of Astigmatic Mites and Household Pest Adaptations.</title>
        <authorList>
            <person name="Xiong Q."/>
            <person name="Wan A.T.-Y."/>
            <person name="Liu X.-Y."/>
            <person name="Fung C.S.-H."/>
            <person name="Xiao X."/>
            <person name="Malainual N."/>
            <person name="Hou J."/>
            <person name="Wang L."/>
            <person name="Wang M."/>
            <person name="Yang K."/>
            <person name="Cui Y."/>
            <person name="Leung E."/>
            <person name="Nong W."/>
            <person name="Shin S.-K."/>
            <person name="Au S."/>
            <person name="Jeong K.Y."/>
            <person name="Chew F.T."/>
            <person name="Hui J."/>
            <person name="Leung T.F."/>
            <person name="Tungtrongchitr A."/>
            <person name="Zhong N."/>
            <person name="Liu Z."/>
            <person name="Tsui S."/>
        </authorList>
    </citation>
    <scope>NUCLEOTIDE SEQUENCE</scope>
    <source>
        <strain evidence="2">Derf</strain>
        <tissue evidence="2">Whole organism</tissue>
    </source>
</reference>
<comment type="caution">
    <text evidence="2">The sequence shown here is derived from an EMBL/GenBank/DDBJ whole genome shotgun (WGS) entry which is preliminary data.</text>
</comment>
<reference evidence="2" key="1">
    <citation type="submission" date="2013-05" db="EMBL/GenBank/DDBJ databases">
        <authorList>
            <person name="Yim A.K.Y."/>
            <person name="Chan T.F."/>
            <person name="Ji K.M."/>
            <person name="Liu X.Y."/>
            <person name="Zhou J.W."/>
            <person name="Li R.Q."/>
            <person name="Yang K.Y."/>
            <person name="Li J."/>
            <person name="Li M."/>
            <person name="Law P.T.W."/>
            <person name="Wu Y.L."/>
            <person name="Cai Z.L."/>
            <person name="Qin H."/>
            <person name="Bao Y."/>
            <person name="Leung R.K.K."/>
            <person name="Ng P.K.S."/>
            <person name="Zou J."/>
            <person name="Zhong X.J."/>
            <person name="Ran P.X."/>
            <person name="Zhong N.S."/>
            <person name="Liu Z.G."/>
            <person name="Tsui S.K.W."/>
        </authorList>
    </citation>
    <scope>NUCLEOTIDE SEQUENCE</scope>
    <source>
        <strain evidence="2">Derf</strain>
        <tissue evidence="2">Whole organism</tissue>
    </source>
</reference>